<dbReference type="SMART" id="SM00483">
    <property type="entry name" value="POLXc"/>
    <property type="match status" value="1"/>
</dbReference>
<dbReference type="FunFam" id="1.10.150.110:FF:000003">
    <property type="entry name" value="DNA polymerase mu"/>
    <property type="match status" value="1"/>
</dbReference>
<evidence type="ECO:0000256" key="2">
    <source>
        <dbReference type="ARBA" id="ARBA00004123"/>
    </source>
</evidence>
<keyword evidence="4" id="KW-0597">Phosphoprotein</keyword>
<dbReference type="InterPro" id="IPR001726">
    <property type="entry name" value="TdT/Mu"/>
</dbReference>
<proteinExistence type="inferred from homology"/>
<keyword evidence="9" id="KW-0233">DNA recombination</keyword>
<dbReference type="InterPro" id="IPR018944">
    <property type="entry name" value="DNA_pol_lambd_fingers_domain"/>
</dbReference>
<dbReference type="FunFam" id="3.40.50.10190:FF:000035">
    <property type="entry name" value="DNA-directed DNA/RNA polymerase mu"/>
    <property type="match status" value="1"/>
</dbReference>
<keyword evidence="10 13" id="KW-0539">Nucleus</keyword>
<comment type="catalytic activity">
    <reaction evidence="13">
        <text>DNA(n) + a 2'-deoxyribonucleoside 5'-triphosphate = DNA(n+1) + diphosphate</text>
        <dbReference type="Rhea" id="RHEA:22508"/>
        <dbReference type="Rhea" id="RHEA-COMP:17339"/>
        <dbReference type="Rhea" id="RHEA-COMP:17340"/>
        <dbReference type="ChEBI" id="CHEBI:33019"/>
        <dbReference type="ChEBI" id="CHEBI:61560"/>
        <dbReference type="ChEBI" id="CHEBI:173112"/>
        <dbReference type="EC" id="2.7.7.7"/>
    </reaction>
</comment>
<dbReference type="SUPFAM" id="SSF81301">
    <property type="entry name" value="Nucleotidyltransferase"/>
    <property type="match status" value="1"/>
</dbReference>
<reference evidence="16" key="2">
    <citation type="submission" date="2025-09" db="UniProtKB">
        <authorList>
            <consortium name="Ensembl"/>
        </authorList>
    </citation>
    <scope>IDENTIFICATION</scope>
</reference>
<dbReference type="FunFam" id="3.30.210.10:FF:000004">
    <property type="entry name" value="DNA-directed DNA/RNA polymerase mu"/>
    <property type="match status" value="1"/>
</dbReference>
<dbReference type="PANTHER" id="PTHR11276:SF24">
    <property type="entry name" value="DNA-DIRECTED DNA_RNA POLYMERASE MU"/>
    <property type="match status" value="1"/>
</dbReference>
<dbReference type="InterPro" id="IPR028207">
    <property type="entry name" value="DNA_pol_B_palm_palm"/>
</dbReference>
<dbReference type="GO" id="GO:0003677">
    <property type="term" value="F:DNA binding"/>
    <property type="evidence" value="ECO:0007669"/>
    <property type="project" value="UniProtKB-UniRule"/>
</dbReference>
<dbReference type="InterPro" id="IPR029398">
    <property type="entry name" value="PolB_thumb"/>
</dbReference>
<evidence type="ECO:0000256" key="1">
    <source>
        <dbReference type="ARBA" id="ARBA00001946"/>
    </source>
</evidence>
<protein>
    <recommendedName>
        <fullName evidence="12 13">DNA-directed DNA/RNA polymerase mu</fullName>
        <ecNumber evidence="13">2.7.7.7</ecNumber>
    </recommendedName>
</protein>
<dbReference type="InterPro" id="IPR036420">
    <property type="entry name" value="BRCT_dom_sf"/>
</dbReference>
<evidence type="ECO:0000259" key="15">
    <source>
        <dbReference type="PROSITE" id="PS50172"/>
    </source>
</evidence>
<dbReference type="Gene3D" id="3.30.210.10">
    <property type="entry name" value="DNA polymerase, thumb domain"/>
    <property type="match status" value="1"/>
</dbReference>
<dbReference type="AlphaFoldDB" id="A0A673MVI4"/>
<evidence type="ECO:0000256" key="12">
    <source>
        <dbReference type="ARBA" id="ARBA00071509"/>
    </source>
</evidence>
<evidence type="ECO:0000256" key="9">
    <source>
        <dbReference type="ARBA" id="ARBA00023172"/>
    </source>
</evidence>
<dbReference type="GO" id="GO:0005634">
    <property type="term" value="C:nucleus"/>
    <property type="evidence" value="ECO:0007669"/>
    <property type="project" value="UniProtKB-SubCell"/>
</dbReference>
<dbReference type="SUPFAM" id="SSF52113">
    <property type="entry name" value="BRCT domain"/>
    <property type="match status" value="1"/>
</dbReference>
<dbReference type="Gene3D" id="1.10.150.20">
    <property type="entry name" value="5' to 3' exonuclease, C-terminal subdomain"/>
    <property type="match status" value="1"/>
</dbReference>
<feature type="binding site" evidence="14">
    <location>
        <position position="416"/>
    </location>
    <ligand>
        <name>Mg(2+)</name>
        <dbReference type="ChEBI" id="CHEBI:18420"/>
    </ligand>
</feature>
<comment type="cofactor">
    <cofactor evidence="1 13 14">
        <name>Mg(2+)</name>
        <dbReference type="ChEBI" id="CHEBI:18420"/>
    </cofactor>
</comment>
<dbReference type="InterPro" id="IPR022312">
    <property type="entry name" value="DNA_pol_X"/>
</dbReference>
<evidence type="ECO:0000256" key="4">
    <source>
        <dbReference type="ARBA" id="ARBA00022553"/>
    </source>
</evidence>
<keyword evidence="17" id="KW-1185">Reference proteome</keyword>
<dbReference type="InterPro" id="IPR019843">
    <property type="entry name" value="DNA_pol-X_BS"/>
</dbReference>
<keyword evidence="7 13" id="KW-0479">Metal-binding</keyword>
<dbReference type="InterPro" id="IPR043519">
    <property type="entry name" value="NT_sf"/>
</dbReference>
<dbReference type="PANTHER" id="PTHR11276">
    <property type="entry name" value="DNA POLYMERASE TYPE-X FAMILY MEMBER"/>
    <property type="match status" value="1"/>
</dbReference>
<reference evidence="16" key="1">
    <citation type="submission" date="2025-08" db="UniProtKB">
        <authorList>
            <consortium name="Ensembl"/>
        </authorList>
    </citation>
    <scope>IDENTIFICATION</scope>
</reference>
<evidence type="ECO:0000256" key="10">
    <source>
        <dbReference type="ARBA" id="ARBA00023242"/>
    </source>
</evidence>
<evidence type="ECO:0000256" key="14">
    <source>
        <dbReference type="PIRSR" id="PIRSR000817-1"/>
    </source>
</evidence>
<dbReference type="Pfam" id="PF14716">
    <property type="entry name" value="HHH_8"/>
    <property type="match status" value="1"/>
</dbReference>
<evidence type="ECO:0000313" key="16">
    <source>
        <dbReference type="Ensembl" id="ENSSRHP00000093791.1"/>
    </source>
</evidence>
<dbReference type="GO" id="GO:0006303">
    <property type="term" value="P:double-strand break repair via nonhomologous end joining"/>
    <property type="evidence" value="ECO:0007669"/>
    <property type="project" value="TreeGrafter"/>
</dbReference>
<dbReference type="GO" id="GO:0003887">
    <property type="term" value="F:DNA-directed DNA polymerase activity"/>
    <property type="evidence" value="ECO:0007669"/>
    <property type="project" value="UniProtKB-UniRule"/>
</dbReference>
<organism evidence="16 17">
    <name type="scientific">Sinocyclocheilus rhinocerous</name>
    <dbReference type="NCBI Taxonomy" id="307959"/>
    <lineage>
        <taxon>Eukaryota</taxon>
        <taxon>Metazoa</taxon>
        <taxon>Chordata</taxon>
        <taxon>Craniata</taxon>
        <taxon>Vertebrata</taxon>
        <taxon>Euteleostomi</taxon>
        <taxon>Actinopterygii</taxon>
        <taxon>Neopterygii</taxon>
        <taxon>Teleostei</taxon>
        <taxon>Ostariophysi</taxon>
        <taxon>Cypriniformes</taxon>
        <taxon>Cyprinidae</taxon>
        <taxon>Cyprininae</taxon>
        <taxon>Sinocyclocheilus</taxon>
    </lineage>
</organism>
<evidence type="ECO:0000256" key="7">
    <source>
        <dbReference type="ARBA" id="ARBA00022723"/>
    </source>
</evidence>
<keyword evidence="6 13" id="KW-0548">Nucleotidyltransferase</keyword>
<keyword evidence="8 13" id="KW-0460">Magnesium</keyword>
<dbReference type="Pfam" id="PF14792">
    <property type="entry name" value="DNA_pol_B_palm"/>
    <property type="match status" value="1"/>
</dbReference>
<evidence type="ECO:0000256" key="13">
    <source>
        <dbReference type="PIRNR" id="PIRNR000817"/>
    </source>
</evidence>
<dbReference type="EC" id="2.7.7.7" evidence="13"/>
<dbReference type="FunFam" id="1.10.150.20:FF:000010">
    <property type="entry name" value="DNA polymerase lambda"/>
    <property type="match status" value="1"/>
</dbReference>
<keyword evidence="5 13" id="KW-0808">Transferase</keyword>
<dbReference type="PRINTS" id="PR00871">
    <property type="entry name" value="DNAPOLXTDT"/>
</dbReference>
<name>A0A673MVI4_9TELE</name>
<evidence type="ECO:0000256" key="5">
    <source>
        <dbReference type="ARBA" id="ARBA00022679"/>
    </source>
</evidence>
<comment type="similarity">
    <text evidence="3 13">Belongs to the DNA polymerase type-X family.</text>
</comment>
<feature type="binding site" evidence="14">
    <location>
        <position position="333"/>
    </location>
    <ligand>
        <name>Mg(2+)</name>
        <dbReference type="ChEBI" id="CHEBI:18420"/>
    </ligand>
</feature>
<dbReference type="Ensembl" id="ENSSRHT00000096332.1">
    <property type="protein sequence ID" value="ENSSRHP00000093791.1"/>
    <property type="gene ID" value="ENSSRHG00000046214.1"/>
</dbReference>
<dbReference type="GO" id="GO:0006310">
    <property type="term" value="P:DNA recombination"/>
    <property type="evidence" value="ECO:0007669"/>
    <property type="project" value="UniProtKB-KW"/>
</dbReference>
<dbReference type="Gene3D" id="1.10.150.110">
    <property type="entry name" value="DNA polymerase beta, N-terminal domain-like"/>
    <property type="match status" value="1"/>
</dbReference>
<comment type="subcellular location">
    <subcellularLocation>
        <location evidence="2 13">Nucleus</location>
    </subcellularLocation>
</comment>
<dbReference type="SUPFAM" id="SSF81585">
    <property type="entry name" value="PsbU/PolX domain-like"/>
    <property type="match status" value="1"/>
</dbReference>
<dbReference type="PROSITE" id="PS00522">
    <property type="entry name" value="DNA_POLYMERASE_X"/>
    <property type="match status" value="1"/>
</dbReference>
<dbReference type="CDD" id="cd00141">
    <property type="entry name" value="NT_POLXc"/>
    <property type="match status" value="1"/>
</dbReference>
<evidence type="ECO:0000313" key="17">
    <source>
        <dbReference type="Proteomes" id="UP000472270"/>
    </source>
</evidence>
<dbReference type="Proteomes" id="UP000472270">
    <property type="component" value="Unassembled WGS sequence"/>
</dbReference>
<dbReference type="SUPFAM" id="SSF47802">
    <property type="entry name" value="DNA polymerase beta, N-terminal domain-like"/>
    <property type="match status" value="1"/>
</dbReference>
<accession>A0A673MVI4</accession>
<evidence type="ECO:0000256" key="8">
    <source>
        <dbReference type="ARBA" id="ARBA00022842"/>
    </source>
</evidence>
<comment type="function">
    <text evidence="11">Gap-filling polymerase involved in repair of DNA double-strand breaks by non-homologous end joining (NHEJ). Participates in immunoglobulin (Ig) light chain gene rearrangement in V(D)J recombination.</text>
</comment>
<dbReference type="GO" id="GO:0046872">
    <property type="term" value="F:metal ion binding"/>
    <property type="evidence" value="ECO:0007669"/>
    <property type="project" value="UniProtKB-UniRule"/>
</dbReference>
<dbReference type="PROSITE" id="PS50172">
    <property type="entry name" value="BRCT"/>
    <property type="match status" value="1"/>
</dbReference>
<dbReference type="InterPro" id="IPR010996">
    <property type="entry name" value="HHH_MUS81"/>
</dbReference>
<dbReference type="Gene3D" id="3.40.50.10190">
    <property type="entry name" value="BRCT domain"/>
    <property type="match status" value="1"/>
</dbReference>
<evidence type="ECO:0000256" key="6">
    <source>
        <dbReference type="ARBA" id="ARBA00022695"/>
    </source>
</evidence>
<dbReference type="InterPro" id="IPR002054">
    <property type="entry name" value="DNA-dir_DNA_pol_X"/>
</dbReference>
<dbReference type="Pfam" id="PF10391">
    <property type="entry name" value="DNA_pol_lambd_f"/>
    <property type="match status" value="1"/>
</dbReference>
<sequence length="492" mass="56132">IFKIMLSIFTMIPLKRRKASLSVSQQDDTCKFPHVSIFILERKMGTSRRAFLTRLGRSKGFLIKETYSSSITHVVSENNSGDEVQAWLDNQTGRDSSSSVHLLDIRWFTESMEAGHPVTVQDRHILKVNPKPNGDPTAMLMKSYACQRRTPLKHYNSFLTEALEILSQNAEYNDNEGRSVAFRRAASVLKALPRRVRSMQDLRCLPCLGDHSQRVIKEILEDGSSREVESTRQSEQYQAMKALTGIFGVGVRTADRWFREGLRSPDDLIRTGQQLNREQQAGVQYYDDLQKPVTKAEADVISDIVEKAVHAVLPGAEIQLMGGFRRGKEVGHDVDFLITHPEEGKEEGLMPKITNWLKEQGLLLYQKTTRNSYLEKMDGPARASSNMDRFERCFSIFKLQKSHQSEASGWRAVRVDLVVSPYSQFAFATLGWTGSKLFERELRRWAGQEKHMSLSSHALYDSKQNLYLRAKTEEEIFAYLGLEFIPPSERNA</sequence>
<dbReference type="PRINTS" id="PR00869">
    <property type="entry name" value="DNAPOLX"/>
</dbReference>
<gene>
    <name evidence="16" type="primary">polm</name>
</gene>
<dbReference type="PIRSF" id="PIRSF000817">
    <property type="entry name" value="DNA_NT"/>
    <property type="match status" value="1"/>
</dbReference>
<evidence type="ECO:0000256" key="3">
    <source>
        <dbReference type="ARBA" id="ARBA00008323"/>
    </source>
</evidence>
<feature type="domain" description="BRCT" evidence="15">
    <location>
        <begin position="32"/>
        <end position="125"/>
    </location>
</feature>
<dbReference type="Pfam" id="PF14791">
    <property type="entry name" value="DNA_pol_B_thumb"/>
    <property type="match status" value="1"/>
</dbReference>
<feature type="binding site" evidence="14">
    <location>
        <position position="335"/>
    </location>
    <ligand>
        <name>Mg(2+)</name>
        <dbReference type="ChEBI" id="CHEBI:18420"/>
    </ligand>
</feature>
<dbReference type="InterPro" id="IPR027249">
    <property type="entry name" value="DNA/RNApol_mu"/>
</dbReference>
<dbReference type="InterPro" id="IPR027421">
    <property type="entry name" value="DNA_pol_lamdba_lyase_dom_sf"/>
</dbReference>
<dbReference type="Gene3D" id="3.30.460.10">
    <property type="entry name" value="Beta Polymerase, domain 2"/>
    <property type="match status" value="1"/>
</dbReference>
<evidence type="ECO:0000256" key="11">
    <source>
        <dbReference type="ARBA" id="ARBA00054461"/>
    </source>
</evidence>
<dbReference type="PIRSF" id="PIRSF501176">
    <property type="entry name" value="DNApol_mu"/>
    <property type="match status" value="1"/>
</dbReference>
<dbReference type="InterPro" id="IPR001357">
    <property type="entry name" value="BRCT_dom"/>
</dbReference>
<dbReference type="InterPro" id="IPR037160">
    <property type="entry name" value="DNA_Pol_thumb_sf"/>
</dbReference>